<dbReference type="AlphaFoldDB" id="A0A1I2G325"/>
<dbReference type="InterPro" id="IPR011646">
    <property type="entry name" value="KAP_P-loop"/>
</dbReference>
<dbReference type="SUPFAM" id="SSF52540">
    <property type="entry name" value="P-loop containing nucleoside triphosphate hydrolases"/>
    <property type="match status" value="1"/>
</dbReference>
<proteinExistence type="predicted"/>
<dbReference type="CDD" id="cd00882">
    <property type="entry name" value="Ras_like_GTPase"/>
    <property type="match status" value="1"/>
</dbReference>
<sequence length="420" mass="46530">MHTIADPPLLLTDNPVTGRRDDQFGFSTHGRVLCDAVQAAVHLPLTVGVFGPWGTGKSSFLNICRDMLEQRGIPTIAFNPWKYDDKEAIWHALIQTILTEVAGEPDGRRHDLAAKARRLSSTATWLLLRHAAGPLTAGLVDGDDLTNVRDAWQSRGVENYRHINHFETDFAEVVQTFLGDRGRLVVFVDDLDRCHGDTAIAVLDALKLFLGEASCVFVLAMDFDVISAAAAKRVDGDQARGRQYLEKLIHFPYHLPEVRFEAVFRQLQDSVVTELSGDPALWQLAESAFGDNPRRIRRFVSALNLTAATLRLHSQPSRDRLMQVAILLALRMRFPDFFRRLQANPAVWVRLDEAARTQNNAGLRQDEVELATAEPALSDLLLTITPGERSGCSFPAIPTKAQIEVVTQVLTVTGGSGDQP</sequence>
<dbReference type="OrthoDB" id="414967at2"/>
<reference evidence="2 3" key="1">
    <citation type="submission" date="2016-10" db="EMBL/GenBank/DDBJ databases">
        <authorList>
            <person name="de Groot N.N."/>
        </authorList>
    </citation>
    <scope>NUCLEOTIDE SEQUENCE [LARGE SCALE GENOMIC DNA]</scope>
    <source>
        <strain evidence="2 3">DSM 43019</strain>
    </source>
</reference>
<feature type="domain" description="KAP NTPase" evidence="1">
    <location>
        <begin position="37"/>
        <end position="309"/>
    </location>
</feature>
<dbReference type="InterPro" id="IPR027417">
    <property type="entry name" value="P-loop_NTPase"/>
</dbReference>
<dbReference type="RefSeq" id="WP_093615118.1">
    <property type="nucleotide sequence ID" value="NZ_BOMT01000023.1"/>
</dbReference>
<gene>
    <name evidence="2" type="ORF">SAMN05421541_106187</name>
</gene>
<dbReference type="PANTHER" id="PTHR22674:SF6">
    <property type="entry name" value="NTPASE KAP FAMILY P-LOOP DOMAIN-CONTAINING PROTEIN 1"/>
    <property type="match status" value="1"/>
</dbReference>
<dbReference type="EMBL" id="FONV01000006">
    <property type="protein sequence ID" value="SFF12064.1"/>
    <property type="molecule type" value="Genomic_DNA"/>
</dbReference>
<accession>A0A1I2G325</accession>
<name>A0A1I2G325_9ACTN</name>
<protein>
    <submittedName>
        <fullName evidence="2">KAP family P-loop domain-containing protein</fullName>
    </submittedName>
</protein>
<keyword evidence="3" id="KW-1185">Reference proteome</keyword>
<dbReference type="Proteomes" id="UP000199645">
    <property type="component" value="Unassembled WGS sequence"/>
</dbReference>
<organism evidence="2 3">
    <name type="scientific">Actinoplanes philippinensis</name>
    <dbReference type="NCBI Taxonomy" id="35752"/>
    <lineage>
        <taxon>Bacteria</taxon>
        <taxon>Bacillati</taxon>
        <taxon>Actinomycetota</taxon>
        <taxon>Actinomycetes</taxon>
        <taxon>Micromonosporales</taxon>
        <taxon>Micromonosporaceae</taxon>
        <taxon>Actinoplanes</taxon>
    </lineage>
</organism>
<dbReference type="Pfam" id="PF07693">
    <property type="entry name" value="KAP_NTPase"/>
    <property type="match status" value="1"/>
</dbReference>
<dbReference type="PANTHER" id="PTHR22674">
    <property type="entry name" value="NTPASE, KAP FAMILY P-LOOP DOMAIN-CONTAINING 1"/>
    <property type="match status" value="1"/>
</dbReference>
<evidence type="ECO:0000259" key="1">
    <source>
        <dbReference type="Pfam" id="PF07693"/>
    </source>
</evidence>
<evidence type="ECO:0000313" key="2">
    <source>
        <dbReference type="EMBL" id="SFF12064.1"/>
    </source>
</evidence>
<dbReference type="InterPro" id="IPR052754">
    <property type="entry name" value="NTPase_KAP_P-loop"/>
</dbReference>
<evidence type="ECO:0000313" key="3">
    <source>
        <dbReference type="Proteomes" id="UP000199645"/>
    </source>
</evidence>
<dbReference type="STRING" id="35752.SAMN05421541_106187"/>
<dbReference type="Gene3D" id="3.40.50.300">
    <property type="entry name" value="P-loop containing nucleotide triphosphate hydrolases"/>
    <property type="match status" value="1"/>
</dbReference>